<protein>
    <submittedName>
        <fullName evidence="1">Uncharacterized protein</fullName>
    </submittedName>
</protein>
<comment type="caution">
    <text evidence="1">The sequence shown here is derived from an EMBL/GenBank/DDBJ whole genome shotgun (WGS) entry which is preliminary data.</text>
</comment>
<sequence>QEIERQREKTVAGIESAVVRSPHVSWCWCWCWCWPLVPPIVERRREAQSGSRHGCADARFARMFLRGGLELFKLTNEGPIGRLTGDGGTKSCR</sequence>
<organism evidence="1 2">
    <name type="scientific">Colletotrichum paranaense</name>
    <dbReference type="NCBI Taxonomy" id="1914294"/>
    <lineage>
        <taxon>Eukaryota</taxon>
        <taxon>Fungi</taxon>
        <taxon>Dikarya</taxon>
        <taxon>Ascomycota</taxon>
        <taxon>Pezizomycotina</taxon>
        <taxon>Sordariomycetes</taxon>
        <taxon>Hypocreomycetidae</taxon>
        <taxon>Glomerellales</taxon>
        <taxon>Glomerellaceae</taxon>
        <taxon>Colletotrichum</taxon>
        <taxon>Colletotrichum acutatum species complex</taxon>
    </lineage>
</organism>
<dbReference type="Proteomes" id="UP001241169">
    <property type="component" value="Unassembled WGS sequence"/>
</dbReference>
<dbReference type="RefSeq" id="XP_060352556.1">
    <property type="nucleotide sequence ID" value="XM_060488350.1"/>
</dbReference>
<feature type="non-terminal residue" evidence="1">
    <location>
        <position position="1"/>
    </location>
</feature>
<reference evidence="1 2" key="1">
    <citation type="submission" date="2016-10" db="EMBL/GenBank/DDBJ databases">
        <title>The genome sequence of Colletotrichum fioriniae PJ7.</title>
        <authorList>
            <person name="Baroncelli R."/>
        </authorList>
    </citation>
    <scope>NUCLEOTIDE SEQUENCE [LARGE SCALE GENOMIC DNA]</scope>
    <source>
        <strain evidence="1 2">IMI 384185</strain>
    </source>
</reference>
<dbReference type="GeneID" id="85372249"/>
<keyword evidence="2" id="KW-1185">Reference proteome</keyword>
<evidence type="ECO:0000313" key="2">
    <source>
        <dbReference type="Proteomes" id="UP001241169"/>
    </source>
</evidence>
<accession>A0ABQ9SV84</accession>
<proteinExistence type="predicted"/>
<name>A0ABQ9SV84_9PEZI</name>
<evidence type="ECO:0000313" key="1">
    <source>
        <dbReference type="EMBL" id="KAK1543435.1"/>
    </source>
</evidence>
<gene>
    <name evidence="1" type="ORF">CPAR01_04068</name>
</gene>
<dbReference type="EMBL" id="MOPA01000003">
    <property type="protein sequence ID" value="KAK1543435.1"/>
    <property type="molecule type" value="Genomic_DNA"/>
</dbReference>